<proteinExistence type="predicted"/>
<comment type="subcellular location">
    <subcellularLocation>
        <location evidence="1">Cell membrane</location>
        <topology evidence="1">Multi-pass membrane protein</topology>
    </subcellularLocation>
</comment>
<protein>
    <recommendedName>
        <fullName evidence="7">Cardiolipin synthase N-terminal domain-containing protein</fullName>
    </recommendedName>
</protein>
<dbReference type="RefSeq" id="WP_319973871.1">
    <property type="nucleotide sequence ID" value="NZ_JAXAVU010000003.1"/>
</dbReference>
<evidence type="ECO:0000256" key="4">
    <source>
        <dbReference type="ARBA" id="ARBA00022989"/>
    </source>
</evidence>
<sequence length="71" mass="7969">MAKKKWSDLTAAQHKGLIAAGVVQLLLAGAAWTDLAMRPDEFVRGRKLWWALAILVSFAGPLTYFRWGRKI</sequence>
<evidence type="ECO:0000256" key="1">
    <source>
        <dbReference type="ARBA" id="ARBA00004651"/>
    </source>
</evidence>
<evidence type="ECO:0000256" key="5">
    <source>
        <dbReference type="ARBA" id="ARBA00023136"/>
    </source>
</evidence>
<evidence type="ECO:0000259" key="7">
    <source>
        <dbReference type="Pfam" id="PF13396"/>
    </source>
</evidence>
<reference evidence="8 9" key="1">
    <citation type="submission" date="2023-11" db="EMBL/GenBank/DDBJ databases">
        <title>Lentzea sokolovensis, sp. nov., Lentzea kristufkii, sp. nov., and Lentzea miocenensis, sp. nov., rare actinobacteria from Sokolov Coal Basin, Miocene lacustrine sediment, Czech Republic.</title>
        <authorList>
            <person name="Lara A."/>
            <person name="Kotroba L."/>
            <person name="Nouioui I."/>
            <person name="Neumann-Schaal M."/>
            <person name="Mast Y."/>
            <person name="Chronakova A."/>
        </authorList>
    </citation>
    <scope>NUCLEOTIDE SEQUENCE [LARGE SCALE GENOMIC DNA]</scope>
    <source>
        <strain evidence="8 9">BCCO 10_0061</strain>
    </source>
</reference>
<evidence type="ECO:0000313" key="9">
    <source>
        <dbReference type="Proteomes" id="UP001285352"/>
    </source>
</evidence>
<name>A0ABU4US59_9PSEU</name>
<evidence type="ECO:0000256" key="2">
    <source>
        <dbReference type="ARBA" id="ARBA00022475"/>
    </source>
</evidence>
<dbReference type="Proteomes" id="UP001285352">
    <property type="component" value="Unassembled WGS sequence"/>
</dbReference>
<keyword evidence="5 6" id="KW-0472">Membrane</keyword>
<keyword evidence="9" id="KW-1185">Reference proteome</keyword>
<dbReference type="EMBL" id="JAXAVU010000003">
    <property type="protein sequence ID" value="MDX8141545.1"/>
    <property type="molecule type" value="Genomic_DNA"/>
</dbReference>
<keyword evidence="3 6" id="KW-0812">Transmembrane</keyword>
<evidence type="ECO:0000313" key="8">
    <source>
        <dbReference type="EMBL" id="MDX8141545.1"/>
    </source>
</evidence>
<gene>
    <name evidence="8" type="ORF">SK854_05435</name>
</gene>
<comment type="caution">
    <text evidence="8">The sequence shown here is derived from an EMBL/GenBank/DDBJ whole genome shotgun (WGS) entry which is preliminary data.</text>
</comment>
<evidence type="ECO:0000256" key="6">
    <source>
        <dbReference type="SAM" id="Phobius"/>
    </source>
</evidence>
<dbReference type="InterPro" id="IPR027379">
    <property type="entry name" value="CLS_N"/>
</dbReference>
<keyword evidence="2" id="KW-1003">Cell membrane</keyword>
<organism evidence="8 9">
    <name type="scientific">Lentzea sokolovensis</name>
    <dbReference type="NCBI Taxonomy" id="3095429"/>
    <lineage>
        <taxon>Bacteria</taxon>
        <taxon>Bacillati</taxon>
        <taxon>Actinomycetota</taxon>
        <taxon>Actinomycetes</taxon>
        <taxon>Pseudonocardiales</taxon>
        <taxon>Pseudonocardiaceae</taxon>
        <taxon>Lentzea</taxon>
    </lineage>
</organism>
<feature type="domain" description="Cardiolipin synthase N-terminal" evidence="7">
    <location>
        <begin position="30"/>
        <end position="69"/>
    </location>
</feature>
<keyword evidence="4 6" id="KW-1133">Transmembrane helix</keyword>
<dbReference type="Pfam" id="PF13396">
    <property type="entry name" value="PLDc_N"/>
    <property type="match status" value="1"/>
</dbReference>
<accession>A0ABU4US59</accession>
<evidence type="ECO:0000256" key="3">
    <source>
        <dbReference type="ARBA" id="ARBA00022692"/>
    </source>
</evidence>
<feature type="transmembrane region" description="Helical" evidence="6">
    <location>
        <begin position="49"/>
        <end position="67"/>
    </location>
</feature>